<dbReference type="InterPro" id="IPR036390">
    <property type="entry name" value="WH_DNA-bd_sf"/>
</dbReference>
<proteinExistence type="predicted"/>
<comment type="caution">
    <text evidence="2">The sequence shown here is derived from an EMBL/GenBank/DDBJ whole genome shotgun (WGS) entry which is preliminary data.</text>
</comment>
<reference evidence="3" key="1">
    <citation type="submission" date="2017-08" db="EMBL/GenBank/DDBJ databases">
        <title>A dynamic microbial community with high functional redundancy inhabits the cold, oxic subseafloor aquifer.</title>
        <authorList>
            <person name="Tully B.J."/>
            <person name="Wheat C.G."/>
            <person name="Glazer B.T."/>
            <person name="Huber J.A."/>
        </authorList>
    </citation>
    <scope>NUCLEOTIDE SEQUENCE [LARGE SCALE GENOMIC DNA]</scope>
</reference>
<dbReference type="NCBIfam" id="TIGR00738">
    <property type="entry name" value="rrf2_super"/>
    <property type="match status" value="1"/>
</dbReference>
<dbReference type="InterPro" id="IPR000944">
    <property type="entry name" value="Tscrpt_reg_Rrf2"/>
</dbReference>
<dbReference type="InterPro" id="IPR030489">
    <property type="entry name" value="TR_Rrf2-type_CS"/>
</dbReference>
<evidence type="ECO:0000256" key="1">
    <source>
        <dbReference type="ARBA" id="ARBA00023125"/>
    </source>
</evidence>
<dbReference type="GO" id="GO:0003700">
    <property type="term" value="F:DNA-binding transcription factor activity"/>
    <property type="evidence" value="ECO:0007669"/>
    <property type="project" value="TreeGrafter"/>
</dbReference>
<sequence length="172" mass="18752">MSPNALASCFYLLSCRVILIKYLVNFSMLRLSKKADYAIVALSHLQVTQAPASARTIAVTYHLSTQMLANVLKLLASSGILHSKRGVTGGYTLGKDPSEIYIGTVIDIIEGPFHISDCANVAATCDAEAHCPAKLPMIMIHQKIKDFVDNLSLKDIVNEQAFSRLSVETINK</sequence>
<gene>
    <name evidence="2" type="ORF">COB67_02215</name>
</gene>
<protein>
    <submittedName>
        <fullName evidence="2">Rrf2 family transcriptional regulator</fullName>
    </submittedName>
</protein>
<dbReference type="EMBL" id="NVSR01000006">
    <property type="protein sequence ID" value="PCI30309.1"/>
    <property type="molecule type" value="Genomic_DNA"/>
</dbReference>
<dbReference type="PANTHER" id="PTHR33221:SF5">
    <property type="entry name" value="HTH-TYPE TRANSCRIPTIONAL REGULATOR ISCR"/>
    <property type="match status" value="1"/>
</dbReference>
<dbReference type="Pfam" id="PF02082">
    <property type="entry name" value="Rrf2"/>
    <property type="match status" value="1"/>
</dbReference>
<dbReference type="SUPFAM" id="SSF46785">
    <property type="entry name" value="Winged helix' DNA-binding domain"/>
    <property type="match status" value="1"/>
</dbReference>
<dbReference type="PROSITE" id="PS51197">
    <property type="entry name" value="HTH_RRF2_2"/>
    <property type="match status" value="1"/>
</dbReference>
<dbReference type="PROSITE" id="PS01332">
    <property type="entry name" value="HTH_RRF2_1"/>
    <property type="match status" value="1"/>
</dbReference>
<dbReference type="Gene3D" id="1.10.10.10">
    <property type="entry name" value="Winged helix-like DNA-binding domain superfamily/Winged helix DNA-binding domain"/>
    <property type="match status" value="1"/>
</dbReference>
<name>A0A2A4TAG5_9DELT</name>
<dbReference type="Proteomes" id="UP000218113">
    <property type="component" value="Unassembled WGS sequence"/>
</dbReference>
<evidence type="ECO:0000313" key="2">
    <source>
        <dbReference type="EMBL" id="PCI30309.1"/>
    </source>
</evidence>
<dbReference type="InterPro" id="IPR036388">
    <property type="entry name" value="WH-like_DNA-bd_sf"/>
</dbReference>
<accession>A0A2A4TAG5</accession>
<dbReference type="GO" id="GO:0003677">
    <property type="term" value="F:DNA binding"/>
    <property type="evidence" value="ECO:0007669"/>
    <property type="project" value="UniProtKB-KW"/>
</dbReference>
<evidence type="ECO:0000313" key="3">
    <source>
        <dbReference type="Proteomes" id="UP000218113"/>
    </source>
</evidence>
<dbReference type="AlphaFoldDB" id="A0A2A4TAG5"/>
<dbReference type="GO" id="GO:0005829">
    <property type="term" value="C:cytosol"/>
    <property type="evidence" value="ECO:0007669"/>
    <property type="project" value="TreeGrafter"/>
</dbReference>
<organism evidence="2 3">
    <name type="scientific">SAR324 cluster bacterium</name>
    <dbReference type="NCBI Taxonomy" id="2024889"/>
    <lineage>
        <taxon>Bacteria</taxon>
        <taxon>Deltaproteobacteria</taxon>
        <taxon>SAR324 cluster</taxon>
    </lineage>
</organism>
<keyword evidence="1" id="KW-0238">DNA-binding</keyword>
<dbReference type="PANTHER" id="PTHR33221">
    <property type="entry name" value="WINGED HELIX-TURN-HELIX TRANSCRIPTIONAL REGULATOR, RRF2 FAMILY"/>
    <property type="match status" value="1"/>
</dbReference>